<organism evidence="1 2">
    <name type="scientific">Chryseobacterium limigenitum</name>
    <dbReference type="NCBI Taxonomy" id="1612149"/>
    <lineage>
        <taxon>Bacteria</taxon>
        <taxon>Pseudomonadati</taxon>
        <taxon>Bacteroidota</taxon>
        <taxon>Flavobacteriia</taxon>
        <taxon>Flavobacteriales</taxon>
        <taxon>Weeksellaceae</taxon>
        <taxon>Chryseobacterium group</taxon>
        <taxon>Chryseobacterium</taxon>
    </lineage>
</organism>
<name>A0A1K2INT5_9FLAO</name>
<evidence type="ECO:0000313" key="1">
    <source>
        <dbReference type="EMBL" id="SFZ94039.1"/>
    </source>
</evidence>
<evidence type="ECO:0008006" key="3">
    <source>
        <dbReference type="Google" id="ProtNLM"/>
    </source>
</evidence>
<protein>
    <recommendedName>
        <fullName evidence="3">Helix-turn-helix domain-containing protein</fullName>
    </recommendedName>
</protein>
<dbReference type="EMBL" id="FPKW01000006">
    <property type="protein sequence ID" value="SFZ94039.1"/>
    <property type="molecule type" value="Genomic_DNA"/>
</dbReference>
<sequence length="118" mass="14045">MTENSNLMDKNISNVPDYKRIFNDMIQMKYPEKEKECQNILNKKELSSLDILNLNEKIFGTEDKETQIFNQSHRSYDKETVIEILEIQKKNNLNNSELARDLRMSRNTITKWKKIFAA</sequence>
<proteinExistence type="predicted"/>
<dbReference type="Proteomes" id="UP000182034">
    <property type="component" value="Unassembled WGS sequence"/>
</dbReference>
<dbReference type="AlphaFoldDB" id="A0A1K2INT5"/>
<gene>
    <name evidence="1" type="ORF">SAMN05216324_10610</name>
</gene>
<reference evidence="2" key="1">
    <citation type="submission" date="2016-10" db="EMBL/GenBank/DDBJ databases">
        <authorList>
            <person name="Varghese N."/>
            <person name="Submissions S."/>
        </authorList>
    </citation>
    <scope>NUCLEOTIDE SEQUENCE [LARGE SCALE GENOMIC DNA]</scope>
    <source>
        <strain evidence="2">SUR2</strain>
    </source>
</reference>
<evidence type="ECO:0000313" key="2">
    <source>
        <dbReference type="Proteomes" id="UP000182034"/>
    </source>
</evidence>
<accession>A0A1K2INT5</accession>
<keyword evidence="2" id="KW-1185">Reference proteome</keyword>